<dbReference type="InterPro" id="IPR039425">
    <property type="entry name" value="RNA_pol_sigma-70-like"/>
</dbReference>
<evidence type="ECO:0000313" key="8">
    <source>
        <dbReference type="Proteomes" id="UP000192678"/>
    </source>
</evidence>
<dbReference type="SUPFAM" id="SSF88946">
    <property type="entry name" value="Sigma2 domain of RNA polymerase sigma factors"/>
    <property type="match status" value="1"/>
</dbReference>
<dbReference type="PANTHER" id="PTHR43133:SF46">
    <property type="entry name" value="RNA POLYMERASE SIGMA-70 FACTOR ECF SUBFAMILY"/>
    <property type="match status" value="1"/>
</dbReference>
<dbReference type="InterPro" id="IPR013249">
    <property type="entry name" value="RNA_pol_sigma70_r4_t2"/>
</dbReference>
<evidence type="ECO:0000313" key="7">
    <source>
        <dbReference type="EMBL" id="SMC57711.1"/>
    </source>
</evidence>
<evidence type="ECO:0000256" key="4">
    <source>
        <dbReference type="ARBA" id="ARBA00023163"/>
    </source>
</evidence>
<organism evidence="7 8">
    <name type="scientific">Pedobacter nyackensis</name>
    <dbReference type="NCBI Taxonomy" id="475255"/>
    <lineage>
        <taxon>Bacteria</taxon>
        <taxon>Pseudomonadati</taxon>
        <taxon>Bacteroidota</taxon>
        <taxon>Sphingobacteriia</taxon>
        <taxon>Sphingobacteriales</taxon>
        <taxon>Sphingobacteriaceae</taxon>
        <taxon>Pedobacter</taxon>
    </lineage>
</organism>
<proteinExistence type="inferred from homology"/>
<dbReference type="InterPro" id="IPR014284">
    <property type="entry name" value="RNA_pol_sigma-70_dom"/>
</dbReference>
<dbReference type="Gene3D" id="1.10.1740.10">
    <property type="match status" value="1"/>
</dbReference>
<sequence length="191" mass="22623">MQIKPCSLIYFNLMNEVLSIKNGSVKSFEQAYYSWSEKIYTFIFRQCNSEEIADEVVQQVFVRLWDKRANLSLEHSLNVQLFRMSRTIFIDELRRAASARRYLNELQQKKLKNFTEDNFEDKETLQLVNIAIESMPSVRKQVFLMSRVEHLSHQEIAEKLGISPKTVENHIGLALKYLRRFMLLMAFLALY</sequence>
<dbReference type="Pfam" id="PF04542">
    <property type="entry name" value="Sigma70_r2"/>
    <property type="match status" value="1"/>
</dbReference>
<keyword evidence="4" id="KW-0804">Transcription</keyword>
<evidence type="ECO:0000256" key="3">
    <source>
        <dbReference type="ARBA" id="ARBA00023082"/>
    </source>
</evidence>
<keyword evidence="2" id="KW-0805">Transcription regulation</keyword>
<dbReference type="SUPFAM" id="SSF88659">
    <property type="entry name" value="Sigma3 and sigma4 domains of RNA polymerase sigma factors"/>
    <property type="match status" value="1"/>
</dbReference>
<evidence type="ECO:0000259" key="6">
    <source>
        <dbReference type="Pfam" id="PF08281"/>
    </source>
</evidence>
<gene>
    <name evidence="7" type="ORF">SAMN04488101_101379</name>
</gene>
<dbReference type="Proteomes" id="UP000192678">
    <property type="component" value="Unassembled WGS sequence"/>
</dbReference>
<comment type="similarity">
    <text evidence="1">Belongs to the sigma-70 factor family. ECF subfamily.</text>
</comment>
<dbReference type="NCBIfam" id="TIGR02937">
    <property type="entry name" value="sigma70-ECF"/>
    <property type="match status" value="1"/>
</dbReference>
<feature type="domain" description="RNA polymerase sigma-70 region 2" evidence="5">
    <location>
        <begin position="37"/>
        <end position="97"/>
    </location>
</feature>
<dbReference type="InterPro" id="IPR013325">
    <property type="entry name" value="RNA_pol_sigma_r2"/>
</dbReference>
<keyword evidence="3" id="KW-0731">Sigma factor</keyword>
<reference evidence="7 8" key="1">
    <citation type="submission" date="2017-04" db="EMBL/GenBank/DDBJ databases">
        <authorList>
            <person name="Afonso C.L."/>
            <person name="Miller P.J."/>
            <person name="Scott M.A."/>
            <person name="Spackman E."/>
            <person name="Goraichik I."/>
            <person name="Dimitrov K.M."/>
            <person name="Suarez D.L."/>
            <person name="Swayne D.E."/>
        </authorList>
    </citation>
    <scope>NUCLEOTIDE SEQUENCE [LARGE SCALE GENOMIC DNA]</scope>
    <source>
        <strain evidence="7 8">DSM 19625</strain>
    </source>
</reference>
<dbReference type="Gene3D" id="1.10.10.10">
    <property type="entry name" value="Winged helix-like DNA-binding domain superfamily/Winged helix DNA-binding domain"/>
    <property type="match status" value="1"/>
</dbReference>
<name>A0A1W2AB82_9SPHI</name>
<feature type="domain" description="RNA polymerase sigma factor 70 region 4 type 2" evidence="6">
    <location>
        <begin position="131"/>
        <end position="178"/>
    </location>
</feature>
<evidence type="ECO:0000256" key="2">
    <source>
        <dbReference type="ARBA" id="ARBA00023015"/>
    </source>
</evidence>
<dbReference type="InterPro" id="IPR007627">
    <property type="entry name" value="RNA_pol_sigma70_r2"/>
</dbReference>
<accession>A0A1W2AB82</accession>
<dbReference type="AlphaFoldDB" id="A0A1W2AB82"/>
<protein>
    <submittedName>
        <fullName evidence="7">RNA polymerase sigma-70 factor, ECF subfamily</fullName>
    </submittedName>
</protein>
<dbReference type="InterPro" id="IPR036388">
    <property type="entry name" value="WH-like_DNA-bd_sf"/>
</dbReference>
<evidence type="ECO:0000259" key="5">
    <source>
        <dbReference type="Pfam" id="PF04542"/>
    </source>
</evidence>
<evidence type="ECO:0000256" key="1">
    <source>
        <dbReference type="ARBA" id="ARBA00010641"/>
    </source>
</evidence>
<dbReference type="InterPro" id="IPR013324">
    <property type="entry name" value="RNA_pol_sigma_r3/r4-like"/>
</dbReference>
<dbReference type="GO" id="GO:0003677">
    <property type="term" value="F:DNA binding"/>
    <property type="evidence" value="ECO:0007669"/>
    <property type="project" value="InterPro"/>
</dbReference>
<dbReference type="Pfam" id="PF08281">
    <property type="entry name" value="Sigma70_r4_2"/>
    <property type="match status" value="1"/>
</dbReference>
<dbReference type="EMBL" id="FWYB01000001">
    <property type="protein sequence ID" value="SMC57711.1"/>
    <property type="molecule type" value="Genomic_DNA"/>
</dbReference>
<dbReference type="GO" id="GO:0006352">
    <property type="term" value="P:DNA-templated transcription initiation"/>
    <property type="evidence" value="ECO:0007669"/>
    <property type="project" value="InterPro"/>
</dbReference>
<dbReference type="STRING" id="475255.SAMN04488101_101379"/>
<dbReference type="GO" id="GO:0016987">
    <property type="term" value="F:sigma factor activity"/>
    <property type="evidence" value="ECO:0007669"/>
    <property type="project" value="UniProtKB-KW"/>
</dbReference>
<dbReference type="PANTHER" id="PTHR43133">
    <property type="entry name" value="RNA POLYMERASE ECF-TYPE SIGMA FACTO"/>
    <property type="match status" value="1"/>
</dbReference>
<keyword evidence="8" id="KW-1185">Reference proteome</keyword>